<dbReference type="FunFam" id="3.40.50.300:FF:000579">
    <property type="entry name" value="GPN-loop GTPase"/>
    <property type="match status" value="1"/>
</dbReference>
<keyword evidence="8" id="KW-0723">Serine/threonine-protein kinase</keyword>
<feature type="coiled-coil region" evidence="20">
    <location>
        <begin position="1166"/>
        <end position="1193"/>
    </location>
</feature>
<evidence type="ECO:0000259" key="22">
    <source>
        <dbReference type="PROSITE" id="PS50006"/>
    </source>
</evidence>
<protein>
    <recommendedName>
        <fullName evidence="16">Cyclin-dependent kinase 1</fullName>
        <ecNumber evidence="5">2.7.11.22</ecNumber>
    </recommendedName>
    <alternativeName>
        <fullName evidence="6">GPN-loop GTPase 1</fullName>
    </alternativeName>
</protein>
<evidence type="ECO:0000256" key="15">
    <source>
        <dbReference type="ARBA" id="ARBA00023134"/>
    </source>
</evidence>
<keyword evidence="15" id="KW-0342">GTP-binding</keyword>
<dbReference type="GO" id="GO:0030332">
    <property type="term" value="F:cyclin binding"/>
    <property type="evidence" value="ECO:0007669"/>
    <property type="project" value="TreeGrafter"/>
</dbReference>
<dbReference type="GO" id="GO:0000307">
    <property type="term" value="C:cyclin-dependent protein kinase holoenzyme complex"/>
    <property type="evidence" value="ECO:0007669"/>
    <property type="project" value="TreeGrafter"/>
</dbReference>
<comment type="catalytic activity">
    <reaction evidence="17">
        <text>L-threonyl-[protein] + ATP = O-phospho-L-threonyl-[protein] + ADP + H(+)</text>
        <dbReference type="Rhea" id="RHEA:46608"/>
        <dbReference type="Rhea" id="RHEA-COMP:11060"/>
        <dbReference type="Rhea" id="RHEA-COMP:11605"/>
        <dbReference type="ChEBI" id="CHEBI:15378"/>
        <dbReference type="ChEBI" id="CHEBI:30013"/>
        <dbReference type="ChEBI" id="CHEBI:30616"/>
        <dbReference type="ChEBI" id="CHEBI:61977"/>
        <dbReference type="ChEBI" id="CHEBI:456216"/>
        <dbReference type="EC" id="2.7.11.22"/>
    </reaction>
</comment>
<comment type="subcellular location">
    <subcellularLocation>
        <location evidence="1">Cytoplasm</location>
    </subcellularLocation>
</comment>
<dbReference type="GO" id="GO:0000082">
    <property type="term" value="P:G1/S transition of mitotic cell cycle"/>
    <property type="evidence" value="ECO:0007669"/>
    <property type="project" value="TreeGrafter"/>
</dbReference>
<dbReference type="SUPFAM" id="SSF56112">
    <property type="entry name" value="Protein kinase-like (PK-like)"/>
    <property type="match status" value="1"/>
</dbReference>
<feature type="region of interest" description="Disordered" evidence="21">
    <location>
        <begin position="960"/>
        <end position="979"/>
    </location>
</feature>
<dbReference type="Proteomes" id="UP000683000">
    <property type="component" value="Unassembled WGS sequence"/>
</dbReference>
<evidence type="ECO:0000256" key="5">
    <source>
        <dbReference type="ARBA" id="ARBA00012425"/>
    </source>
</evidence>
<dbReference type="CDD" id="cd17870">
    <property type="entry name" value="GPN1"/>
    <property type="match status" value="1"/>
</dbReference>
<dbReference type="GO" id="GO:0004693">
    <property type="term" value="F:cyclin-dependent protein serine/threonine kinase activity"/>
    <property type="evidence" value="ECO:0007669"/>
    <property type="project" value="UniProtKB-EC"/>
</dbReference>
<dbReference type="InterPro" id="IPR017441">
    <property type="entry name" value="Protein_kinase_ATP_BS"/>
</dbReference>
<name>A0A8I2YZS4_9AGAM</name>
<feature type="binding site" evidence="19">
    <location>
        <position position="377"/>
    </location>
    <ligand>
        <name>ATP</name>
        <dbReference type="ChEBI" id="CHEBI:30616"/>
    </ligand>
</feature>
<dbReference type="Pfam" id="PF00069">
    <property type="entry name" value="Pkinase"/>
    <property type="match status" value="1"/>
</dbReference>
<evidence type="ECO:0000256" key="2">
    <source>
        <dbReference type="ARBA" id="ARBA00005290"/>
    </source>
</evidence>
<sequence>MAGAGKSTFVQRLNSHLHTVNSSRPPYILNLDPAVAHVPFEPNIDIRDTVDYKQVMKQYNLGPNGGILTALNLFTTKFDQVLELVEKRAETVDHIILDTPGQIEIFTWSASGAIITDAVASSFPTVVAYIIDTPRTTAPATFMSNMLYACGILYKTKLPFILVFNKTDVASHEFAIEWMQDFEAFQAALASHPGSRDADGEPTYMNSLMNSMSLVLDEFYKHLKAVGVSSMTGDGMQAFLDAVEESRDTYEKEYVPELARARAAREKSLQNVKEASLSRFMRDLAVDRDKNPSATPNDRWESEEENEDETKTTTWTLTLLIKSFHLPASSPPFSVALLVLCSDHMDRYAKIEKVGEGTYGVVYKARDVTNNQIVALKKIRLEAEDEGVPSTAIREISLLKELKDDNIVRLLDIVHADQKLYLVFEFLDVDLKRYMEHANTGGTPISIDICKKFTHQLSSGLLYCHSHRILHRDLKPQNLLIDKRNNLKLADFGLARAFGIPMRTYTHEVVTLWYRAPEVLLGSRHYSTAIDMWSVGCIFAEMVMRGNPLFPGDSEIDQIFKIFRIMGTPSEQIWPGVSQLPDYKETFPQWTRQDLRNIVRGLDDTGIDLLSRTLTYDTAKRISGIILHVEKSGDKPAHDLTFYRACSGYVNIGRKSGSDDRSMRRENDDHNAVFTCQVVSARHAKLVLSDSGQVYVVDLHSRHGTHLSSRGETVPRALQPEVETLLADGDVLTFGKVVGAGSYHVSPVTVRVEFLTGFSSSEPSADRALTSFHPPSPVLEMRPRKLSSGRYGLLSASIIESDSPQSSCSISVSSDVASSQSDLESDVEDEHVCVPPLFRDSQGRTSVKIPAFRSFIREMCHNNALHSPAVSDVVLDEALEDAPGSPPSADVATNPSPVIVSESFPKLRSHSPIDLVTSPPSEAQQSEPAVIGAWPASRPESPRHSSLEVEEGQSEVLLAPEPDREPEPEPAPPSPCQTRIAPLYSNNALHDFVQCFNAQSSFFPGSGPFNSITSDFGLPSVPPPPPPPPPHPMPSFRSLHTLDKFVTERVSSEITGSLSLKNVEDRILTLQETVTDLKSRQTVTELDVVDIQSHVDMLEPDSERLLCRIAGAERNIATLSMLQGQMIALQNQVTMLRAKVDAPEPRPVETPMDDVKACANALNSLVSEMKAVREDVEKRIEAKMEAIQSVRSEALDALKGVVAEAESMRSSKRKRSDDDEMEEEAPEVFAAVEPAPCTPPVVVDEIPLTEVSVPQVPIAQVSLSMPELAVPVPEVPVIEVPTVEPVRPKKRVRTTMYTVAQTATAMAIGAAATWSALAFS</sequence>
<evidence type="ECO:0000256" key="13">
    <source>
        <dbReference type="ARBA" id="ARBA00022801"/>
    </source>
</evidence>
<feature type="region of interest" description="Disordered" evidence="21">
    <location>
        <begin position="286"/>
        <end position="311"/>
    </location>
</feature>
<feature type="region of interest" description="Disordered" evidence="21">
    <location>
        <begin position="1203"/>
        <end position="1226"/>
    </location>
</feature>
<comment type="similarity">
    <text evidence="3">Belongs to the protein kinase superfamily. CAMK Ser/Thr protein kinase family. CHEK2 subfamily.</text>
</comment>
<dbReference type="GO" id="GO:0005524">
    <property type="term" value="F:ATP binding"/>
    <property type="evidence" value="ECO:0007669"/>
    <property type="project" value="UniProtKB-UniRule"/>
</dbReference>
<feature type="domain" description="Protein kinase" evidence="23">
    <location>
        <begin position="348"/>
        <end position="641"/>
    </location>
</feature>
<reference evidence="24" key="1">
    <citation type="submission" date="2021-03" db="EMBL/GenBank/DDBJ databases">
        <title>Evolutionary innovations through gain and loss of genes in the ectomycorrhizal Boletales.</title>
        <authorList>
            <person name="Wu G."/>
            <person name="Miyauchi S."/>
            <person name="Morin E."/>
            <person name="Yang Z.-L."/>
            <person name="Xu J."/>
            <person name="Martin F.M."/>
        </authorList>
    </citation>
    <scope>NUCLEOTIDE SEQUENCE</scope>
    <source>
        <strain evidence="24">BR01</strain>
    </source>
</reference>
<evidence type="ECO:0000256" key="21">
    <source>
        <dbReference type="SAM" id="MobiDB-lite"/>
    </source>
</evidence>
<evidence type="ECO:0000256" key="11">
    <source>
        <dbReference type="ARBA" id="ARBA00022741"/>
    </source>
</evidence>
<organism evidence="24 25">
    <name type="scientific">Boletus reticuloceps</name>
    <dbReference type="NCBI Taxonomy" id="495285"/>
    <lineage>
        <taxon>Eukaryota</taxon>
        <taxon>Fungi</taxon>
        <taxon>Dikarya</taxon>
        <taxon>Basidiomycota</taxon>
        <taxon>Agaricomycotina</taxon>
        <taxon>Agaricomycetes</taxon>
        <taxon>Agaricomycetidae</taxon>
        <taxon>Boletales</taxon>
        <taxon>Boletineae</taxon>
        <taxon>Boletaceae</taxon>
        <taxon>Boletoideae</taxon>
        <taxon>Boletus</taxon>
    </lineage>
</organism>
<dbReference type="Pfam" id="PF00498">
    <property type="entry name" value="FHA"/>
    <property type="match status" value="1"/>
</dbReference>
<dbReference type="InterPro" id="IPR000719">
    <property type="entry name" value="Prot_kinase_dom"/>
</dbReference>
<dbReference type="GO" id="GO:0005634">
    <property type="term" value="C:nucleus"/>
    <property type="evidence" value="ECO:0007669"/>
    <property type="project" value="TreeGrafter"/>
</dbReference>
<dbReference type="FunFam" id="1.10.510.10:FF:000281">
    <property type="entry name" value="Cyclin-dependent kinase 2"/>
    <property type="match status" value="1"/>
</dbReference>
<dbReference type="Gene3D" id="2.60.200.20">
    <property type="match status" value="1"/>
</dbReference>
<evidence type="ECO:0000256" key="12">
    <source>
        <dbReference type="ARBA" id="ARBA00022777"/>
    </source>
</evidence>
<dbReference type="GO" id="GO:0005525">
    <property type="term" value="F:GTP binding"/>
    <property type="evidence" value="ECO:0007669"/>
    <property type="project" value="UniProtKB-KW"/>
</dbReference>
<evidence type="ECO:0000313" key="25">
    <source>
        <dbReference type="Proteomes" id="UP000683000"/>
    </source>
</evidence>
<dbReference type="Pfam" id="PF03029">
    <property type="entry name" value="ATP_bind_1"/>
    <property type="match status" value="1"/>
</dbReference>
<dbReference type="OrthoDB" id="1732493at2759"/>
<evidence type="ECO:0000256" key="6">
    <source>
        <dbReference type="ARBA" id="ARBA00014579"/>
    </source>
</evidence>
<dbReference type="Gene3D" id="3.30.200.20">
    <property type="entry name" value="Phosphorylase Kinase, domain 1"/>
    <property type="match status" value="1"/>
</dbReference>
<dbReference type="Gene3D" id="3.40.50.300">
    <property type="entry name" value="P-loop containing nucleotide triphosphate hydrolases"/>
    <property type="match status" value="1"/>
</dbReference>
<evidence type="ECO:0000256" key="9">
    <source>
        <dbReference type="ARBA" id="ARBA00022553"/>
    </source>
</evidence>
<dbReference type="GO" id="GO:0007165">
    <property type="term" value="P:signal transduction"/>
    <property type="evidence" value="ECO:0007669"/>
    <property type="project" value="TreeGrafter"/>
</dbReference>
<dbReference type="CDD" id="cd00060">
    <property type="entry name" value="FHA"/>
    <property type="match status" value="1"/>
</dbReference>
<dbReference type="GO" id="GO:0010389">
    <property type="term" value="P:regulation of G2/M transition of mitotic cell cycle"/>
    <property type="evidence" value="ECO:0007669"/>
    <property type="project" value="TreeGrafter"/>
</dbReference>
<comment type="caution">
    <text evidence="24">The sequence shown here is derived from an EMBL/GenBank/DDBJ whole genome shotgun (WGS) entry which is preliminary data.</text>
</comment>
<keyword evidence="14 19" id="KW-0067">ATP-binding</keyword>
<dbReference type="InterPro" id="IPR008271">
    <property type="entry name" value="Ser/Thr_kinase_AS"/>
</dbReference>
<dbReference type="GO" id="GO:0010468">
    <property type="term" value="P:regulation of gene expression"/>
    <property type="evidence" value="ECO:0007669"/>
    <property type="project" value="TreeGrafter"/>
</dbReference>
<dbReference type="PANTHER" id="PTHR24056:SF254">
    <property type="entry name" value="CYCLIN-DEPENDENT KINASE 2"/>
    <property type="match status" value="1"/>
</dbReference>
<dbReference type="GO" id="GO:0005737">
    <property type="term" value="C:cytoplasm"/>
    <property type="evidence" value="ECO:0007669"/>
    <property type="project" value="UniProtKB-SubCell"/>
</dbReference>
<dbReference type="GO" id="GO:0003924">
    <property type="term" value="F:GTPase activity"/>
    <property type="evidence" value="ECO:0007669"/>
    <property type="project" value="InterPro"/>
</dbReference>
<keyword evidence="11 19" id="KW-0547">Nucleotide-binding</keyword>
<dbReference type="PROSITE" id="PS00107">
    <property type="entry name" value="PROTEIN_KINASE_ATP"/>
    <property type="match status" value="1"/>
</dbReference>
<comment type="similarity">
    <text evidence="4">Belongs to the protein kinase superfamily. CMGC Ser/Thr protein kinase family. CDC2/CDKX subfamily.</text>
</comment>
<dbReference type="Gene3D" id="1.10.510.10">
    <property type="entry name" value="Transferase(Phosphotransferase) domain 1"/>
    <property type="match status" value="1"/>
</dbReference>
<dbReference type="PROSITE" id="PS50006">
    <property type="entry name" value="FHA_DOMAIN"/>
    <property type="match status" value="1"/>
</dbReference>
<evidence type="ECO:0000256" key="3">
    <source>
        <dbReference type="ARBA" id="ARBA00005575"/>
    </source>
</evidence>
<feature type="region of interest" description="Disordered" evidence="21">
    <location>
        <begin position="910"/>
        <end position="954"/>
    </location>
</feature>
<keyword evidence="20" id="KW-0175">Coiled coil</keyword>
<dbReference type="SUPFAM" id="SSF49879">
    <property type="entry name" value="SMAD/FHA domain"/>
    <property type="match status" value="1"/>
</dbReference>
<feature type="domain" description="FHA" evidence="22">
    <location>
        <begin position="650"/>
        <end position="712"/>
    </location>
</feature>
<proteinExistence type="inferred from homology"/>
<evidence type="ECO:0000256" key="20">
    <source>
        <dbReference type="SAM" id="Coils"/>
    </source>
</evidence>
<keyword evidence="25" id="KW-1185">Reference proteome</keyword>
<evidence type="ECO:0000256" key="18">
    <source>
        <dbReference type="ARBA" id="ARBA00048367"/>
    </source>
</evidence>
<evidence type="ECO:0000313" key="24">
    <source>
        <dbReference type="EMBL" id="KAG6380038.1"/>
    </source>
</evidence>
<dbReference type="InterPro" id="IPR030230">
    <property type="entry name" value="Gpn1/Npa3/XAB1"/>
</dbReference>
<dbReference type="InterPro" id="IPR004130">
    <property type="entry name" value="Gpn"/>
</dbReference>
<keyword evidence="12" id="KW-0418">Kinase</keyword>
<dbReference type="InterPro" id="IPR027417">
    <property type="entry name" value="P-loop_NTPase"/>
</dbReference>
<keyword evidence="10" id="KW-0808">Transferase</keyword>
<comment type="catalytic activity">
    <reaction evidence="18">
        <text>L-seryl-[protein] + ATP = O-phospho-L-seryl-[protein] + ADP + H(+)</text>
        <dbReference type="Rhea" id="RHEA:17989"/>
        <dbReference type="Rhea" id="RHEA-COMP:9863"/>
        <dbReference type="Rhea" id="RHEA-COMP:11604"/>
        <dbReference type="ChEBI" id="CHEBI:15378"/>
        <dbReference type="ChEBI" id="CHEBI:29999"/>
        <dbReference type="ChEBI" id="CHEBI:30616"/>
        <dbReference type="ChEBI" id="CHEBI:83421"/>
        <dbReference type="ChEBI" id="CHEBI:456216"/>
        <dbReference type="EC" id="2.7.11.22"/>
    </reaction>
</comment>
<evidence type="ECO:0000256" key="8">
    <source>
        <dbReference type="ARBA" id="ARBA00022527"/>
    </source>
</evidence>
<evidence type="ECO:0000256" key="19">
    <source>
        <dbReference type="PROSITE-ProRule" id="PRU10141"/>
    </source>
</evidence>
<evidence type="ECO:0000256" key="17">
    <source>
        <dbReference type="ARBA" id="ARBA00047811"/>
    </source>
</evidence>
<evidence type="ECO:0000259" key="23">
    <source>
        <dbReference type="PROSITE" id="PS50011"/>
    </source>
</evidence>
<dbReference type="EC" id="2.7.11.22" evidence="5"/>
<gene>
    <name evidence="24" type="ORF">JVT61DRAFT_8118</name>
</gene>
<dbReference type="EMBL" id="JAGFBS010000003">
    <property type="protein sequence ID" value="KAG6380038.1"/>
    <property type="molecule type" value="Genomic_DNA"/>
</dbReference>
<dbReference type="SUPFAM" id="SSF52540">
    <property type="entry name" value="P-loop containing nucleoside triphosphate hydrolases"/>
    <property type="match status" value="1"/>
</dbReference>
<accession>A0A8I2YZS4</accession>
<dbReference type="InterPro" id="IPR008984">
    <property type="entry name" value="SMAD_FHA_dom_sf"/>
</dbReference>
<feature type="compositionally biased region" description="Polar residues" evidence="21">
    <location>
        <begin position="918"/>
        <end position="927"/>
    </location>
</feature>
<dbReference type="PROSITE" id="PS00108">
    <property type="entry name" value="PROTEIN_KINASE_ST"/>
    <property type="match status" value="1"/>
</dbReference>
<evidence type="ECO:0000256" key="1">
    <source>
        <dbReference type="ARBA" id="ARBA00004496"/>
    </source>
</evidence>
<dbReference type="PROSITE" id="PS50011">
    <property type="entry name" value="PROTEIN_KINASE_DOM"/>
    <property type="match status" value="1"/>
</dbReference>
<evidence type="ECO:0000256" key="14">
    <source>
        <dbReference type="ARBA" id="ARBA00022840"/>
    </source>
</evidence>
<evidence type="ECO:0000256" key="7">
    <source>
        <dbReference type="ARBA" id="ARBA00022490"/>
    </source>
</evidence>
<keyword evidence="7" id="KW-0963">Cytoplasm</keyword>
<dbReference type="PANTHER" id="PTHR24056">
    <property type="entry name" value="CELL DIVISION PROTEIN KINASE"/>
    <property type="match status" value="1"/>
</dbReference>
<dbReference type="SMART" id="SM00220">
    <property type="entry name" value="S_TKc"/>
    <property type="match status" value="1"/>
</dbReference>
<dbReference type="InterPro" id="IPR050108">
    <property type="entry name" value="CDK"/>
</dbReference>
<dbReference type="CDD" id="cd07835">
    <property type="entry name" value="STKc_CDK1_CdkB_like"/>
    <property type="match status" value="1"/>
</dbReference>
<dbReference type="FunFam" id="3.30.200.20:FF:000027">
    <property type="entry name" value="Putative Cyclin-dependent kinase 1"/>
    <property type="match status" value="1"/>
</dbReference>
<keyword evidence="9" id="KW-0597">Phosphoprotein</keyword>
<dbReference type="InterPro" id="IPR011009">
    <property type="entry name" value="Kinase-like_dom_sf"/>
</dbReference>
<keyword evidence="13" id="KW-0378">Hydrolase</keyword>
<comment type="similarity">
    <text evidence="2">Belongs to the GPN-loop GTPase family.</text>
</comment>
<evidence type="ECO:0000256" key="16">
    <source>
        <dbReference type="ARBA" id="ARBA00039266"/>
    </source>
</evidence>
<dbReference type="InterPro" id="IPR000253">
    <property type="entry name" value="FHA_dom"/>
</dbReference>
<evidence type="ECO:0000256" key="4">
    <source>
        <dbReference type="ARBA" id="ARBA00006485"/>
    </source>
</evidence>
<evidence type="ECO:0000256" key="10">
    <source>
        <dbReference type="ARBA" id="ARBA00022679"/>
    </source>
</evidence>